<evidence type="ECO:0000313" key="3">
    <source>
        <dbReference type="Proteomes" id="UP000823910"/>
    </source>
</evidence>
<organism evidence="2 3">
    <name type="scientific">Candidatus Enterocloster excrementipullorum</name>
    <dbReference type="NCBI Taxonomy" id="2838559"/>
    <lineage>
        <taxon>Bacteria</taxon>
        <taxon>Bacillati</taxon>
        <taxon>Bacillota</taxon>
        <taxon>Clostridia</taxon>
        <taxon>Lachnospirales</taxon>
        <taxon>Lachnospiraceae</taxon>
        <taxon>Enterocloster</taxon>
    </lineage>
</organism>
<accession>A0A9D2MZT4</accession>
<name>A0A9D2MZT4_9FIRM</name>
<reference evidence="2" key="2">
    <citation type="submission" date="2021-04" db="EMBL/GenBank/DDBJ databases">
        <authorList>
            <person name="Gilroy R."/>
        </authorList>
    </citation>
    <scope>NUCLEOTIDE SEQUENCE</scope>
    <source>
        <strain evidence="2">CHK180-15479</strain>
    </source>
</reference>
<reference evidence="2" key="1">
    <citation type="journal article" date="2021" name="PeerJ">
        <title>Extensive microbial diversity within the chicken gut microbiome revealed by metagenomics and culture.</title>
        <authorList>
            <person name="Gilroy R."/>
            <person name="Ravi A."/>
            <person name="Getino M."/>
            <person name="Pursley I."/>
            <person name="Horton D.L."/>
            <person name="Alikhan N.F."/>
            <person name="Baker D."/>
            <person name="Gharbi K."/>
            <person name="Hall N."/>
            <person name="Watson M."/>
            <person name="Adriaenssens E.M."/>
            <person name="Foster-Nyarko E."/>
            <person name="Jarju S."/>
            <person name="Secka A."/>
            <person name="Antonio M."/>
            <person name="Oren A."/>
            <person name="Chaudhuri R.R."/>
            <person name="La Ragione R."/>
            <person name="Hildebrand F."/>
            <person name="Pallen M.J."/>
        </authorList>
    </citation>
    <scope>NUCLEOTIDE SEQUENCE</scope>
    <source>
        <strain evidence="2">CHK180-15479</strain>
    </source>
</reference>
<feature type="region of interest" description="Disordered" evidence="1">
    <location>
        <begin position="1270"/>
        <end position="1328"/>
    </location>
</feature>
<sequence length="1328" mass="151503">MPQERDMVRIAEQEEQELRTQLEQLGLDPELENYPNYRGTRRYGNADMKRFGVNGDIVLDPTQLELYEMTQRTRALAGLLPEENRRIFLSLLDLNERALACCARGDQLGLGWGILDEMGFADRDPQLKSLVQQKQLELPEKFLSYRSFYVLMAAMCDNTLRGRSAVAFGANLRSRLDTKEAWDAVNELLEPMDMTAYDVAGLFAQAADQWRRYQEIQAGDLSSLEPISVPGQAPIQPERPEFSQVQMEVQEYMPGLIDPFLIQEVEKTRLTTAQRQFAVQNFDRTFDAVFPRGMRESLAQEGKDIFDQIFIDGKSMNDLWEGEYQRASYGYSAEQMKIHFMEAALSSKRIQVLVPGSDGDNVLAFEAFSRQERIREAVQAAAAARPKPDMSDAAAIHESQQALEERSEYEKEEKRQRIIRQEIREPDMKTVPLDDRFQDELRVYVGHNAARENQIFGDIMKLGELSGRVDSAPLSPEDRESMLRSAETVYEDTANMSNIWVSPESHPLYGRMGIYDRTQLFFIDGQPAYEYIKDRTGRDLDPQSAQDQRLIKAEIMAAIASCEHRVEMAKIGMDEYGAYQIGVVSVQPGLKALDGRENWYQRKPSSKAERFYKKDDGREQRLSDIRRLMGNRLLEVEKRRLRIEEDPYHRAKMKFSLTKGPQAGYGGSLRYFGEENMKRLKAIEANLPKDYKRGLNHEMGGCRLLAEFLVMAENPQIRYSDLTNGERYVQEKRAAAERVTAALEKMFAPKAGEEADPKPLADIIASCIRMTAGMDVRKELLYALGAQETAGVDEVKEVMKNRSPEVSEFLNSMAMATQAFTQLTGFRVNAEATDVLYPGEDGLAIEQEISARLTSEEKLKYRAASSFLIYGLASEQRLVQEADNYRWNPNVTEELRDITAVRDVIREIIADDIKPNQIPMELSASVSRVSEHDTKLRAAYEKIVSHSPDQERKETFSYIYNRGSTADRALVEGHKLLSIGMEQEYTDNLNGDENCFENPESIAEIFNGLEEITTLSTIKREATRSDMVRLFALAEGQASMDEMLSTDRKEVWRKAGRDFTKALMEHPVHEAPDDVRRESVQFYAGMYARMADKLSQEQIPDIDWSDPIKGLCQLNRMCAISHMVVDWSQTVQNMRNKYTKDFMEGYRIGPEDSSPGTAKGEELFKQHDDNLNVLAYFSSFATEYMQERQPLVQRVAAKMTLERTGELLRGVKVSELSSRISDKEITAMNAAIIALVAQQDPDEKAMRDYLGGKIKTWPIDESILDQVLGQEKQNTEREKSRKKTNIAEVEAKEKTENRGAKKSREQAAVKKPEREKQKEAPEPKGPRR</sequence>
<feature type="compositionally biased region" description="Basic and acidic residues" evidence="1">
    <location>
        <begin position="1289"/>
        <end position="1328"/>
    </location>
</feature>
<protein>
    <submittedName>
        <fullName evidence="2">Uncharacterized protein</fullName>
    </submittedName>
</protein>
<gene>
    <name evidence="2" type="ORF">H9704_07360</name>
</gene>
<proteinExistence type="predicted"/>
<evidence type="ECO:0000313" key="2">
    <source>
        <dbReference type="EMBL" id="HJC05955.1"/>
    </source>
</evidence>
<comment type="caution">
    <text evidence="2">The sequence shown here is derived from an EMBL/GenBank/DDBJ whole genome shotgun (WGS) entry which is preliminary data.</text>
</comment>
<dbReference type="EMBL" id="DWWT01000030">
    <property type="protein sequence ID" value="HJC05955.1"/>
    <property type="molecule type" value="Genomic_DNA"/>
</dbReference>
<dbReference type="Proteomes" id="UP000823910">
    <property type="component" value="Unassembled WGS sequence"/>
</dbReference>
<evidence type="ECO:0000256" key="1">
    <source>
        <dbReference type="SAM" id="MobiDB-lite"/>
    </source>
</evidence>